<feature type="compositionally biased region" description="Polar residues" evidence="1">
    <location>
        <begin position="175"/>
        <end position="184"/>
    </location>
</feature>
<gene>
    <name evidence="2" type="ORF">ASPFODRAFT_210178</name>
</gene>
<dbReference type="AlphaFoldDB" id="A0A1M3T9F2"/>
<dbReference type="Proteomes" id="UP000184063">
    <property type="component" value="Unassembled WGS sequence"/>
</dbReference>
<sequence>MGNFESQNGQSAPETILEASVRDTSAAATCSDHPGYPEEVALYPSSRGSSSPSVTGLDGPGTSRVFDVFQDDPAEQDRENVHAQSSVRGKKRTLEGLYSPRKRPQTGYLNTADSKTAMTRRRRSPKDKRPLQDEENDLVDGDIYKESLVVVQNAIKFLQHSYGIIATSNLLTNETENDTSTTMRRYSAAEASPTSQPGRAVTKRKSPYLWTDNRAPKSQGL</sequence>
<accession>A0A1M3T9F2</accession>
<feature type="compositionally biased region" description="Low complexity" evidence="1">
    <location>
        <begin position="44"/>
        <end position="53"/>
    </location>
</feature>
<feature type="compositionally biased region" description="Polar residues" evidence="1">
    <location>
        <begin position="107"/>
        <end position="117"/>
    </location>
</feature>
<evidence type="ECO:0000313" key="2">
    <source>
        <dbReference type="EMBL" id="OJZ83370.1"/>
    </source>
</evidence>
<name>A0A1M3T9F2_ASPLC</name>
<protein>
    <submittedName>
        <fullName evidence="2">Uncharacterized protein</fullName>
    </submittedName>
</protein>
<evidence type="ECO:0000256" key="1">
    <source>
        <dbReference type="SAM" id="MobiDB-lite"/>
    </source>
</evidence>
<feature type="region of interest" description="Disordered" evidence="1">
    <location>
        <begin position="1"/>
        <end position="135"/>
    </location>
</feature>
<feature type="compositionally biased region" description="Polar residues" evidence="1">
    <location>
        <begin position="1"/>
        <end position="13"/>
    </location>
</feature>
<feature type="region of interest" description="Disordered" evidence="1">
    <location>
        <begin position="175"/>
        <end position="221"/>
    </location>
</feature>
<proteinExistence type="predicted"/>
<dbReference type="EMBL" id="KV878246">
    <property type="protein sequence ID" value="OJZ83370.1"/>
    <property type="molecule type" value="Genomic_DNA"/>
</dbReference>
<dbReference type="VEuPathDB" id="FungiDB:ASPFODRAFT_210178"/>
<organism evidence="2 3">
    <name type="scientific">Aspergillus luchuensis (strain CBS 106.47)</name>
    <dbReference type="NCBI Taxonomy" id="1137211"/>
    <lineage>
        <taxon>Eukaryota</taxon>
        <taxon>Fungi</taxon>
        <taxon>Dikarya</taxon>
        <taxon>Ascomycota</taxon>
        <taxon>Pezizomycotina</taxon>
        <taxon>Eurotiomycetes</taxon>
        <taxon>Eurotiomycetidae</taxon>
        <taxon>Eurotiales</taxon>
        <taxon>Aspergillaceae</taxon>
        <taxon>Aspergillus</taxon>
        <taxon>Aspergillus subgen. Circumdati</taxon>
    </lineage>
</organism>
<reference evidence="3" key="1">
    <citation type="journal article" date="2017" name="Genome Biol.">
        <title>Comparative genomics reveals high biological diversity and specific adaptations in the industrially and medically important fungal genus Aspergillus.</title>
        <authorList>
            <person name="de Vries R.P."/>
            <person name="Riley R."/>
            <person name="Wiebenga A."/>
            <person name="Aguilar-Osorio G."/>
            <person name="Amillis S."/>
            <person name="Uchima C.A."/>
            <person name="Anderluh G."/>
            <person name="Asadollahi M."/>
            <person name="Askin M."/>
            <person name="Barry K."/>
            <person name="Battaglia E."/>
            <person name="Bayram O."/>
            <person name="Benocci T."/>
            <person name="Braus-Stromeyer S.A."/>
            <person name="Caldana C."/>
            <person name="Canovas D."/>
            <person name="Cerqueira G.C."/>
            <person name="Chen F."/>
            <person name="Chen W."/>
            <person name="Choi C."/>
            <person name="Clum A."/>
            <person name="Dos Santos R.A."/>
            <person name="Damasio A.R."/>
            <person name="Diallinas G."/>
            <person name="Emri T."/>
            <person name="Fekete E."/>
            <person name="Flipphi M."/>
            <person name="Freyberg S."/>
            <person name="Gallo A."/>
            <person name="Gournas C."/>
            <person name="Habgood R."/>
            <person name="Hainaut M."/>
            <person name="Harispe M.L."/>
            <person name="Henrissat B."/>
            <person name="Hilden K.S."/>
            <person name="Hope R."/>
            <person name="Hossain A."/>
            <person name="Karabika E."/>
            <person name="Karaffa L."/>
            <person name="Karanyi Z."/>
            <person name="Krasevec N."/>
            <person name="Kuo A."/>
            <person name="Kusch H."/>
            <person name="LaButti K."/>
            <person name="Lagendijk E.L."/>
            <person name="Lapidus A."/>
            <person name="Levasseur A."/>
            <person name="Lindquist E."/>
            <person name="Lipzen A."/>
            <person name="Logrieco A.F."/>
            <person name="MacCabe A."/>
            <person name="Maekelae M.R."/>
            <person name="Malavazi I."/>
            <person name="Melin P."/>
            <person name="Meyer V."/>
            <person name="Mielnichuk N."/>
            <person name="Miskei M."/>
            <person name="Molnar A.P."/>
            <person name="Mule G."/>
            <person name="Ngan C.Y."/>
            <person name="Orejas M."/>
            <person name="Orosz E."/>
            <person name="Ouedraogo J.P."/>
            <person name="Overkamp K.M."/>
            <person name="Park H.-S."/>
            <person name="Perrone G."/>
            <person name="Piumi F."/>
            <person name="Punt P.J."/>
            <person name="Ram A.F."/>
            <person name="Ramon A."/>
            <person name="Rauscher S."/>
            <person name="Record E."/>
            <person name="Riano-Pachon D.M."/>
            <person name="Robert V."/>
            <person name="Roehrig J."/>
            <person name="Ruller R."/>
            <person name="Salamov A."/>
            <person name="Salih N.S."/>
            <person name="Samson R.A."/>
            <person name="Sandor E."/>
            <person name="Sanguinetti M."/>
            <person name="Schuetze T."/>
            <person name="Sepcic K."/>
            <person name="Shelest E."/>
            <person name="Sherlock G."/>
            <person name="Sophianopoulou V."/>
            <person name="Squina F.M."/>
            <person name="Sun H."/>
            <person name="Susca A."/>
            <person name="Todd R.B."/>
            <person name="Tsang A."/>
            <person name="Unkles S.E."/>
            <person name="van de Wiele N."/>
            <person name="van Rossen-Uffink D."/>
            <person name="Oliveira J.V."/>
            <person name="Vesth T.C."/>
            <person name="Visser J."/>
            <person name="Yu J.-H."/>
            <person name="Zhou M."/>
            <person name="Andersen M.R."/>
            <person name="Archer D.B."/>
            <person name="Baker S.E."/>
            <person name="Benoit I."/>
            <person name="Brakhage A.A."/>
            <person name="Braus G.H."/>
            <person name="Fischer R."/>
            <person name="Frisvad J.C."/>
            <person name="Goldman G.H."/>
            <person name="Houbraken J."/>
            <person name="Oakley B."/>
            <person name="Pocsi I."/>
            <person name="Scazzocchio C."/>
            <person name="Seiboth B."/>
            <person name="vanKuyk P.A."/>
            <person name="Wortman J."/>
            <person name="Dyer P.S."/>
            <person name="Grigoriev I.V."/>
        </authorList>
    </citation>
    <scope>NUCLEOTIDE SEQUENCE [LARGE SCALE GENOMIC DNA]</scope>
    <source>
        <strain evidence="3">CBS 106.47</strain>
    </source>
</reference>
<evidence type="ECO:0000313" key="3">
    <source>
        <dbReference type="Proteomes" id="UP000184063"/>
    </source>
</evidence>